<comment type="subunit">
    <text evidence="3 13">Homodimer.</text>
</comment>
<dbReference type="SUPFAM" id="SSF53659">
    <property type="entry name" value="Isocitrate/Isopropylmalate dehydrogenase-like"/>
    <property type="match status" value="1"/>
</dbReference>
<dbReference type="Gramene" id="PAN40845">
    <property type="protein sequence ID" value="PAN40845"/>
    <property type="gene ID" value="PAHAL_7G345900"/>
</dbReference>
<sequence>MAALQATPLKTLAFSRRRAGGAALRPRQMASFRCSAAARSYNITLLPGDGIGPEVVAVAKDVLSLAGAIEGVELRFQEKLMGGSALDATGVPLPDETLAAARDSDAVLLGAIGGYKWDNNEKNLKPETGLLQLRAGLRVFANLRPAAVLPQLVDASTLKKEVAEGVDIMVVRELTGGIYFGKPRGFGTNDNGEETGFNTEVYSASEIDRIARVAFEVARKRRGKLCSVDKANVLEASMLWRRRVTALASEFPDIELSHMYVDNAAMQLVRNPKQFDTIVTNNIFGDILSDEASMITGSIGMLPSASVCESDKANPLATILSAAMLLRYGLGEENAAKRIEAAVTETLNQGFRTGDIYSPGTTLVGCKRMGEEVLKTVESQKAVAAIN</sequence>
<evidence type="ECO:0000256" key="13">
    <source>
        <dbReference type="RuleBase" id="RU004445"/>
    </source>
</evidence>
<dbReference type="InterPro" id="IPR019818">
    <property type="entry name" value="IsoCit/isopropylmalate_DH_CS"/>
</dbReference>
<evidence type="ECO:0000256" key="7">
    <source>
        <dbReference type="ARBA" id="ARBA00022723"/>
    </source>
</evidence>
<keyword evidence="9" id="KW-0560">Oxidoreductase</keyword>
<keyword evidence="11" id="KW-0464">Manganese</keyword>
<evidence type="ECO:0000256" key="5">
    <source>
        <dbReference type="ARBA" id="ARBA00022430"/>
    </source>
</evidence>
<dbReference type="Pfam" id="PF00180">
    <property type="entry name" value="Iso_dh"/>
    <property type="match status" value="1"/>
</dbReference>
<keyword evidence="8" id="KW-0460">Magnesium</keyword>
<evidence type="ECO:0000256" key="2">
    <source>
        <dbReference type="ARBA" id="ARBA00007769"/>
    </source>
</evidence>
<dbReference type="InterPro" id="IPR004429">
    <property type="entry name" value="Isopropylmalate_DH"/>
</dbReference>
<organism evidence="15">
    <name type="scientific">Panicum hallii</name>
    <dbReference type="NCBI Taxonomy" id="206008"/>
    <lineage>
        <taxon>Eukaryota</taxon>
        <taxon>Viridiplantae</taxon>
        <taxon>Streptophyta</taxon>
        <taxon>Embryophyta</taxon>
        <taxon>Tracheophyta</taxon>
        <taxon>Spermatophyta</taxon>
        <taxon>Magnoliopsida</taxon>
        <taxon>Liliopsida</taxon>
        <taxon>Poales</taxon>
        <taxon>Poaceae</taxon>
        <taxon>PACMAD clade</taxon>
        <taxon>Panicoideae</taxon>
        <taxon>Panicodae</taxon>
        <taxon>Paniceae</taxon>
        <taxon>Panicinae</taxon>
        <taxon>Panicum</taxon>
        <taxon>Panicum sect. Panicum</taxon>
    </lineage>
</organism>
<comment type="cofactor">
    <cofactor evidence="1">
        <name>Mn(2+)</name>
        <dbReference type="ChEBI" id="CHEBI:29035"/>
    </cofactor>
</comment>
<dbReference type="AlphaFoldDB" id="A0A2S3IBU5"/>
<dbReference type="NCBIfam" id="TIGR00169">
    <property type="entry name" value="leuB"/>
    <property type="match status" value="1"/>
</dbReference>
<evidence type="ECO:0000256" key="11">
    <source>
        <dbReference type="ARBA" id="ARBA00023211"/>
    </source>
</evidence>
<keyword evidence="10 13" id="KW-0520">NAD</keyword>
<feature type="domain" description="Isopropylmalate dehydrogenase-like" evidence="14">
    <location>
        <begin position="42"/>
        <end position="373"/>
    </location>
</feature>
<evidence type="ECO:0000313" key="15">
    <source>
        <dbReference type="EMBL" id="PAN40845.1"/>
    </source>
</evidence>
<evidence type="ECO:0000256" key="1">
    <source>
        <dbReference type="ARBA" id="ARBA00001936"/>
    </source>
</evidence>
<protein>
    <recommendedName>
        <fullName evidence="4 13">3-isopropylmalate dehydrogenase</fullName>
        <ecNumber evidence="4 13">1.1.1.85</ecNumber>
    </recommendedName>
</protein>
<keyword evidence="7 13" id="KW-0479">Metal-binding</keyword>
<dbReference type="GO" id="GO:0003862">
    <property type="term" value="F:3-isopropylmalate dehydrogenase activity"/>
    <property type="evidence" value="ECO:0007669"/>
    <property type="project" value="UniProtKB-EC"/>
</dbReference>
<dbReference type="HAMAP" id="MF_01033">
    <property type="entry name" value="LeuB_type1"/>
    <property type="match status" value="1"/>
</dbReference>
<proteinExistence type="inferred from homology"/>
<evidence type="ECO:0000256" key="3">
    <source>
        <dbReference type="ARBA" id="ARBA00011738"/>
    </source>
</evidence>
<dbReference type="GO" id="GO:0051287">
    <property type="term" value="F:NAD binding"/>
    <property type="evidence" value="ECO:0007669"/>
    <property type="project" value="InterPro"/>
</dbReference>
<dbReference type="FunFam" id="3.40.718.10:FF:000006">
    <property type="entry name" value="3-isopropylmalate dehydrogenase"/>
    <property type="match status" value="1"/>
</dbReference>
<comment type="catalytic activity">
    <reaction evidence="13">
        <text>(2R,3S)-3-isopropylmalate + NAD(+) = 4-methyl-2-oxopentanoate + CO2 + NADH</text>
        <dbReference type="Rhea" id="RHEA:32271"/>
        <dbReference type="ChEBI" id="CHEBI:16526"/>
        <dbReference type="ChEBI" id="CHEBI:17865"/>
        <dbReference type="ChEBI" id="CHEBI:35121"/>
        <dbReference type="ChEBI" id="CHEBI:57540"/>
        <dbReference type="ChEBI" id="CHEBI:57945"/>
        <dbReference type="EC" id="1.1.1.85"/>
    </reaction>
</comment>
<dbReference type="SMART" id="SM01329">
    <property type="entry name" value="Iso_dh"/>
    <property type="match status" value="1"/>
</dbReference>
<keyword evidence="12 13" id="KW-0100">Branched-chain amino acid biosynthesis</keyword>
<dbReference type="InterPro" id="IPR024084">
    <property type="entry name" value="IsoPropMal-DH-like_dom"/>
</dbReference>
<dbReference type="GO" id="GO:0009098">
    <property type="term" value="P:L-leucine biosynthetic process"/>
    <property type="evidence" value="ECO:0007669"/>
    <property type="project" value="UniProtKB-UniPathway"/>
</dbReference>
<gene>
    <name evidence="15" type="ORF">PAHAL_7G345900</name>
</gene>
<dbReference type="UniPathway" id="UPA00048">
    <property type="reaction ID" value="UER00072"/>
</dbReference>
<dbReference type="PROSITE" id="PS00470">
    <property type="entry name" value="IDH_IMDH"/>
    <property type="match status" value="1"/>
</dbReference>
<comment type="similarity">
    <text evidence="2">Belongs to the isocitrate and isopropylmalate dehydrogenases family.</text>
</comment>
<comment type="pathway">
    <text evidence="13">Amino-acid biosynthesis; L-leucine biosynthesis; L-leucine from 3-methyl-2-oxobutanoate: step 3/4.</text>
</comment>
<dbReference type="GO" id="GO:0000287">
    <property type="term" value="F:magnesium ion binding"/>
    <property type="evidence" value="ECO:0007669"/>
    <property type="project" value="InterPro"/>
</dbReference>
<evidence type="ECO:0000256" key="9">
    <source>
        <dbReference type="ARBA" id="ARBA00023002"/>
    </source>
</evidence>
<comment type="function">
    <text evidence="13">Catalyzes the oxidation of 3-carboxy-2-hydroxy-4-methylpentanoate (3-isopropylmalate) to 3-carboxy-4-methyl-2-oxopentanoate. The product decarboxylates to 4-methyl-2 oxopentanoate.</text>
</comment>
<evidence type="ECO:0000256" key="10">
    <source>
        <dbReference type="ARBA" id="ARBA00023027"/>
    </source>
</evidence>
<keyword evidence="6" id="KW-0028">Amino-acid biosynthesis</keyword>
<dbReference type="Proteomes" id="UP000243499">
    <property type="component" value="Chromosome 7"/>
</dbReference>
<reference evidence="15" key="1">
    <citation type="submission" date="2018-04" db="EMBL/GenBank/DDBJ databases">
        <title>WGS assembly of Panicum hallii.</title>
        <authorList>
            <person name="Lovell J."/>
            <person name="Jenkins J."/>
            <person name="Lowry D."/>
            <person name="Mamidi S."/>
            <person name="Sreedasyam A."/>
            <person name="Weng X."/>
            <person name="Barry K."/>
            <person name="Bonette J."/>
            <person name="Campitelli B."/>
            <person name="Daum C."/>
            <person name="Gordon S."/>
            <person name="Gould B."/>
            <person name="Lipzen A."/>
            <person name="Macqueen A."/>
            <person name="Palacio-Mejia J."/>
            <person name="Plott C."/>
            <person name="Shakirov E."/>
            <person name="Shu S."/>
            <person name="Yoshinaga Y."/>
            <person name="Zane M."/>
            <person name="Rokhsar D."/>
            <person name="Grimwood J."/>
            <person name="Schmutz J."/>
            <person name="Juenger T."/>
        </authorList>
    </citation>
    <scope>NUCLEOTIDE SEQUENCE [LARGE SCALE GENOMIC DNA]</scope>
    <source>
        <strain evidence="15">FIL2</strain>
    </source>
</reference>
<comment type="cofactor">
    <cofactor evidence="13">
        <name>Mg(2+)</name>
        <dbReference type="ChEBI" id="CHEBI:18420"/>
    </cofactor>
    <cofactor evidence="13">
        <name>Mn(2+)</name>
        <dbReference type="ChEBI" id="CHEBI:29035"/>
    </cofactor>
    <text evidence="13">Binds 1 Mg(2+) or Mn(2+) ion per subunit.</text>
</comment>
<evidence type="ECO:0000259" key="14">
    <source>
        <dbReference type="SMART" id="SM01329"/>
    </source>
</evidence>
<evidence type="ECO:0000256" key="4">
    <source>
        <dbReference type="ARBA" id="ARBA00013101"/>
    </source>
</evidence>
<evidence type="ECO:0000256" key="12">
    <source>
        <dbReference type="ARBA" id="ARBA00023304"/>
    </source>
</evidence>
<name>A0A2S3IBU5_9POAL</name>
<dbReference type="EC" id="1.1.1.85" evidence="4 13"/>
<dbReference type="PANTHER" id="PTHR42979:SF1">
    <property type="entry name" value="3-ISOPROPYLMALATE DEHYDROGENASE"/>
    <property type="match status" value="1"/>
</dbReference>
<dbReference type="PANTHER" id="PTHR42979">
    <property type="entry name" value="3-ISOPROPYLMALATE DEHYDROGENASE"/>
    <property type="match status" value="1"/>
</dbReference>
<keyword evidence="5 13" id="KW-0432">Leucine biosynthesis</keyword>
<evidence type="ECO:0000256" key="6">
    <source>
        <dbReference type="ARBA" id="ARBA00022605"/>
    </source>
</evidence>
<accession>A0A2S3IBU5</accession>
<dbReference type="EMBL" id="CM008052">
    <property type="protein sequence ID" value="PAN40845.1"/>
    <property type="molecule type" value="Genomic_DNA"/>
</dbReference>
<evidence type="ECO:0000256" key="8">
    <source>
        <dbReference type="ARBA" id="ARBA00022842"/>
    </source>
</evidence>
<dbReference type="Gene3D" id="3.40.718.10">
    <property type="entry name" value="Isopropylmalate Dehydrogenase"/>
    <property type="match status" value="1"/>
</dbReference>